<evidence type="ECO:0000313" key="3">
    <source>
        <dbReference type="Proteomes" id="UP000789739"/>
    </source>
</evidence>
<keyword evidence="3" id="KW-1185">Reference proteome</keyword>
<comment type="caution">
    <text evidence="2">The sequence shown here is derived from an EMBL/GenBank/DDBJ whole genome shotgun (WGS) entry which is preliminary data.</text>
</comment>
<gene>
    <name evidence="2" type="ORF">PBRASI_LOCUS10663</name>
</gene>
<organism evidence="2 3">
    <name type="scientific">Paraglomus brasilianum</name>
    <dbReference type="NCBI Taxonomy" id="144538"/>
    <lineage>
        <taxon>Eukaryota</taxon>
        <taxon>Fungi</taxon>
        <taxon>Fungi incertae sedis</taxon>
        <taxon>Mucoromycota</taxon>
        <taxon>Glomeromycotina</taxon>
        <taxon>Glomeromycetes</taxon>
        <taxon>Paraglomerales</taxon>
        <taxon>Paraglomeraceae</taxon>
        <taxon>Paraglomus</taxon>
    </lineage>
</organism>
<evidence type="ECO:0000256" key="1">
    <source>
        <dbReference type="SAM" id="MobiDB-lite"/>
    </source>
</evidence>
<dbReference type="Proteomes" id="UP000789739">
    <property type="component" value="Unassembled WGS sequence"/>
</dbReference>
<reference evidence="2" key="1">
    <citation type="submission" date="2021-06" db="EMBL/GenBank/DDBJ databases">
        <authorList>
            <person name="Kallberg Y."/>
            <person name="Tangrot J."/>
            <person name="Rosling A."/>
        </authorList>
    </citation>
    <scope>NUCLEOTIDE SEQUENCE</scope>
    <source>
        <strain evidence="2">BR232B</strain>
    </source>
</reference>
<accession>A0A9N9H783</accession>
<feature type="non-terminal residue" evidence="2">
    <location>
        <position position="1"/>
    </location>
</feature>
<dbReference type="EMBL" id="CAJVPI010003455">
    <property type="protein sequence ID" value="CAG8658661.1"/>
    <property type="molecule type" value="Genomic_DNA"/>
</dbReference>
<evidence type="ECO:0000313" key="2">
    <source>
        <dbReference type="EMBL" id="CAG8658661.1"/>
    </source>
</evidence>
<feature type="compositionally biased region" description="Polar residues" evidence="1">
    <location>
        <begin position="126"/>
        <end position="158"/>
    </location>
</feature>
<proteinExistence type="predicted"/>
<dbReference type="OrthoDB" id="2419899at2759"/>
<name>A0A9N9H783_9GLOM</name>
<sequence length="158" mass="17395">MRLFSEFVGDGTVYQGDKKVEPRDHVLQSLVSDLINAFDLDDPTEHGVFQGVQALKADGFYKLATFHTKGIKHLDDLLSQYVNKTEKEVTEGRLHKDLPYMKVSEYKSLSKISSSSGARVTGSIGGNNSTDDNDQISQANIESSTDLTSHSQIGTLEI</sequence>
<dbReference type="AlphaFoldDB" id="A0A9N9H783"/>
<feature type="non-terminal residue" evidence="2">
    <location>
        <position position="158"/>
    </location>
</feature>
<protein>
    <submittedName>
        <fullName evidence="2">3427_t:CDS:1</fullName>
    </submittedName>
</protein>
<feature type="region of interest" description="Disordered" evidence="1">
    <location>
        <begin position="116"/>
        <end position="158"/>
    </location>
</feature>